<dbReference type="Pfam" id="PF00403">
    <property type="entry name" value="HMA"/>
    <property type="match status" value="1"/>
</dbReference>
<dbReference type="InterPro" id="IPR001802">
    <property type="entry name" value="MerP/CopZ"/>
</dbReference>
<dbReference type="SUPFAM" id="SSF55008">
    <property type="entry name" value="HMA, heavy metal-associated domain"/>
    <property type="match status" value="1"/>
</dbReference>
<dbReference type="PRINTS" id="PR00946">
    <property type="entry name" value="HGSCAVENGER"/>
</dbReference>
<keyword evidence="1" id="KW-0479">Metal-binding</keyword>
<dbReference type="PROSITE" id="PS01047">
    <property type="entry name" value="HMA_1"/>
    <property type="match status" value="1"/>
</dbReference>
<dbReference type="Proteomes" id="UP000622610">
    <property type="component" value="Unassembled WGS sequence"/>
</dbReference>
<dbReference type="AlphaFoldDB" id="A0A917N477"/>
<dbReference type="GO" id="GO:0046872">
    <property type="term" value="F:metal ion binding"/>
    <property type="evidence" value="ECO:0007669"/>
    <property type="project" value="UniProtKB-KW"/>
</dbReference>
<dbReference type="InterPro" id="IPR006121">
    <property type="entry name" value="HMA_dom"/>
</dbReference>
<protein>
    <recommendedName>
        <fullName evidence="2">HMA domain-containing protein</fullName>
    </recommendedName>
</protein>
<reference evidence="3" key="2">
    <citation type="submission" date="2020-09" db="EMBL/GenBank/DDBJ databases">
        <authorList>
            <person name="Sun Q."/>
            <person name="Sedlacek I."/>
        </authorList>
    </citation>
    <scope>NUCLEOTIDE SEQUENCE</scope>
    <source>
        <strain evidence="3">CCM 8433</strain>
    </source>
</reference>
<evidence type="ECO:0000259" key="2">
    <source>
        <dbReference type="PROSITE" id="PS50846"/>
    </source>
</evidence>
<name>A0A917N477_9ENTE</name>
<dbReference type="InterPro" id="IPR036163">
    <property type="entry name" value="HMA_dom_sf"/>
</dbReference>
<organism evidence="3 4">
    <name type="scientific">Enterococcus alcedinis</name>
    <dbReference type="NCBI Taxonomy" id="1274384"/>
    <lineage>
        <taxon>Bacteria</taxon>
        <taxon>Bacillati</taxon>
        <taxon>Bacillota</taxon>
        <taxon>Bacilli</taxon>
        <taxon>Lactobacillales</taxon>
        <taxon>Enterococcaceae</taxon>
        <taxon>Enterococcus</taxon>
    </lineage>
</organism>
<evidence type="ECO:0000256" key="1">
    <source>
        <dbReference type="ARBA" id="ARBA00022723"/>
    </source>
</evidence>
<dbReference type="EMBL" id="BMDT01000003">
    <property type="protein sequence ID" value="GGI65435.1"/>
    <property type="molecule type" value="Genomic_DNA"/>
</dbReference>
<evidence type="ECO:0000313" key="3">
    <source>
        <dbReference type="EMBL" id="GGI65435.1"/>
    </source>
</evidence>
<proteinExistence type="predicted"/>
<gene>
    <name evidence="3" type="ORF">GCM10011482_10890</name>
</gene>
<feature type="domain" description="HMA" evidence="2">
    <location>
        <begin position="2"/>
        <end position="68"/>
    </location>
</feature>
<keyword evidence="4" id="KW-1185">Reference proteome</keyword>
<dbReference type="InterPro" id="IPR017969">
    <property type="entry name" value="Heavy-metal-associated_CS"/>
</dbReference>
<reference evidence="3" key="1">
    <citation type="journal article" date="2014" name="Int. J. Syst. Evol. Microbiol.">
        <title>Complete genome sequence of Corynebacterium casei LMG S-19264T (=DSM 44701T), isolated from a smear-ripened cheese.</title>
        <authorList>
            <consortium name="US DOE Joint Genome Institute (JGI-PGF)"/>
            <person name="Walter F."/>
            <person name="Albersmeier A."/>
            <person name="Kalinowski J."/>
            <person name="Ruckert C."/>
        </authorList>
    </citation>
    <scope>NUCLEOTIDE SEQUENCE</scope>
    <source>
        <strain evidence="3">CCM 8433</strain>
    </source>
</reference>
<dbReference type="PROSITE" id="PS50846">
    <property type="entry name" value="HMA_2"/>
    <property type="match status" value="1"/>
</dbReference>
<dbReference type="Gene3D" id="3.30.70.100">
    <property type="match status" value="1"/>
</dbReference>
<comment type="caution">
    <text evidence="3">The sequence shown here is derived from an EMBL/GenBank/DDBJ whole genome shotgun (WGS) entry which is preliminary data.</text>
</comment>
<dbReference type="CDD" id="cd00371">
    <property type="entry name" value="HMA"/>
    <property type="match status" value="1"/>
</dbReference>
<sequence length="68" mass="7319">MMEKTYTVANMKCEGCASNIRKALSEVAGVNELAIDVATKTVKVQFDETTVNEQTIQSAFTTAGYPAV</sequence>
<evidence type="ECO:0000313" key="4">
    <source>
        <dbReference type="Proteomes" id="UP000622610"/>
    </source>
</evidence>
<accession>A0A917N477</accession>